<feature type="signal peptide" evidence="18">
    <location>
        <begin position="1"/>
        <end position="19"/>
    </location>
</feature>
<keyword evidence="15" id="KW-0472">Membrane</keyword>
<evidence type="ECO:0000256" key="18">
    <source>
        <dbReference type="SAM" id="SignalP"/>
    </source>
</evidence>
<comment type="subcellular location">
    <subcellularLocation>
        <location evidence="4">Endoplasmic reticulum membrane</location>
    </subcellularLocation>
    <subcellularLocation>
        <location evidence="2">Golgi apparatus</location>
    </subcellularLocation>
    <subcellularLocation>
        <location evidence="1">Melanosome</location>
    </subcellularLocation>
    <subcellularLocation>
        <location evidence="3">Sarcoplasmic reticulum lumen</location>
    </subcellularLocation>
    <subcellularLocation>
        <location evidence="5">Secreted</location>
    </subcellularLocation>
</comment>
<evidence type="ECO:0000256" key="4">
    <source>
        <dbReference type="ARBA" id="ARBA00004586"/>
    </source>
</evidence>
<keyword evidence="10" id="KW-0677">Repeat</keyword>
<feature type="chain" id="PRO_5036443678" evidence="18">
    <location>
        <begin position="20"/>
        <end position="544"/>
    </location>
</feature>
<dbReference type="FunFam" id="1.10.238.10:FF:000110">
    <property type="entry name" value="calumenin isoform X2"/>
    <property type="match status" value="1"/>
</dbReference>
<dbReference type="InterPro" id="IPR018247">
    <property type="entry name" value="EF_Hand_1_Ca_BS"/>
</dbReference>
<dbReference type="GO" id="GO:0005794">
    <property type="term" value="C:Golgi apparatus"/>
    <property type="evidence" value="ECO:0007669"/>
    <property type="project" value="UniProtKB-SubCell"/>
</dbReference>
<comment type="subunit">
    <text evidence="17">Interacts with GGCX.</text>
</comment>
<evidence type="ECO:0000259" key="19">
    <source>
        <dbReference type="PROSITE" id="PS50222"/>
    </source>
</evidence>
<dbReference type="InterPro" id="IPR011992">
    <property type="entry name" value="EF-hand-dom_pair"/>
</dbReference>
<dbReference type="FunFam" id="1.10.238.10:FF:000090">
    <property type="entry name" value="calumenin isoform X2"/>
    <property type="match status" value="1"/>
</dbReference>
<dbReference type="FunFam" id="1.10.238.10:FF:000109">
    <property type="entry name" value="calumenin isoform X2"/>
    <property type="match status" value="1"/>
</dbReference>
<dbReference type="PANTHER" id="PTHR10827">
    <property type="entry name" value="RETICULOCALBIN"/>
    <property type="match status" value="1"/>
</dbReference>
<dbReference type="Pfam" id="PF13499">
    <property type="entry name" value="EF-hand_7"/>
    <property type="match status" value="1"/>
</dbReference>
<keyword evidence="21" id="KW-1185">Reference proteome</keyword>
<evidence type="ECO:0000256" key="15">
    <source>
        <dbReference type="ARBA" id="ARBA00023136"/>
    </source>
</evidence>
<feature type="non-terminal residue" evidence="20">
    <location>
        <position position="1"/>
    </location>
</feature>
<dbReference type="GO" id="GO:0005789">
    <property type="term" value="C:endoplasmic reticulum membrane"/>
    <property type="evidence" value="ECO:0007669"/>
    <property type="project" value="UniProtKB-SubCell"/>
</dbReference>
<dbReference type="Pfam" id="PF13202">
    <property type="entry name" value="EF-hand_5"/>
    <property type="match status" value="1"/>
</dbReference>
<dbReference type="Gene3D" id="1.10.238.10">
    <property type="entry name" value="EF-hand"/>
    <property type="match status" value="2"/>
</dbReference>
<evidence type="ECO:0000256" key="8">
    <source>
        <dbReference type="ARBA" id="ARBA00022723"/>
    </source>
</evidence>
<evidence type="ECO:0000256" key="14">
    <source>
        <dbReference type="ARBA" id="ARBA00023034"/>
    </source>
</evidence>
<dbReference type="Proteomes" id="UP000886611">
    <property type="component" value="Unassembled WGS sequence"/>
</dbReference>
<dbReference type="InterPro" id="IPR027241">
    <property type="entry name" value="Rcn1"/>
</dbReference>
<accession>A0A8X7X798</accession>
<gene>
    <name evidence="20" type="primary">Rcn1</name>
    <name evidence="20" type="ORF">GTO96_0000367</name>
</gene>
<name>A0A8X7X798_POLSE</name>
<dbReference type="PROSITE" id="PS50222">
    <property type="entry name" value="EF_HAND_2"/>
    <property type="match status" value="3"/>
</dbReference>
<comment type="similarity">
    <text evidence="6">Belongs to the CREC family.</text>
</comment>
<keyword evidence="9 18" id="KW-0732">Signal</keyword>
<feature type="domain" description="EF-hand" evidence="19">
    <location>
        <begin position="104"/>
        <end position="139"/>
    </location>
</feature>
<dbReference type="PROSITE" id="PS00018">
    <property type="entry name" value="EF_HAND_1"/>
    <property type="match status" value="4"/>
</dbReference>
<keyword evidence="8" id="KW-0479">Metal-binding</keyword>
<evidence type="ECO:0000256" key="16">
    <source>
        <dbReference type="ARBA" id="ARBA00043927"/>
    </source>
</evidence>
<evidence type="ECO:0000256" key="10">
    <source>
        <dbReference type="ARBA" id="ARBA00022737"/>
    </source>
</evidence>
<feature type="domain" description="EF-hand" evidence="19">
    <location>
        <begin position="68"/>
        <end position="103"/>
    </location>
</feature>
<evidence type="ECO:0000256" key="12">
    <source>
        <dbReference type="ARBA" id="ARBA00022837"/>
    </source>
</evidence>
<dbReference type="GO" id="GO:0005509">
    <property type="term" value="F:calcium ion binding"/>
    <property type="evidence" value="ECO:0007669"/>
    <property type="project" value="InterPro"/>
</dbReference>
<evidence type="ECO:0000256" key="2">
    <source>
        <dbReference type="ARBA" id="ARBA00004555"/>
    </source>
</evidence>
<evidence type="ECO:0000256" key="5">
    <source>
        <dbReference type="ARBA" id="ARBA00004613"/>
    </source>
</evidence>
<evidence type="ECO:0000256" key="9">
    <source>
        <dbReference type="ARBA" id="ARBA00022729"/>
    </source>
</evidence>
<dbReference type="SUPFAM" id="SSF48371">
    <property type="entry name" value="ARM repeat"/>
    <property type="match status" value="1"/>
</dbReference>
<evidence type="ECO:0000256" key="1">
    <source>
        <dbReference type="ARBA" id="ARBA00004223"/>
    </source>
</evidence>
<protein>
    <submittedName>
        <fullName evidence="20">RCN1 protein</fullName>
    </submittedName>
</protein>
<evidence type="ECO:0000256" key="6">
    <source>
        <dbReference type="ARBA" id="ARBA00006431"/>
    </source>
</evidence>
<dbReference type="InterPro" id="IPR016024">
    <property type="entry name" value="ARM-type_fold"/>
</dbReference>
<evidence type="ECO:0000313" key="20">
    <source>
        <dbReference type="EMBL" id="KAG2462741.1"/>
    </source>
</evidence>
<sequence length="544" mass="63314">MDLRAFTCLLCVYAGVIVAKPTYKKERVHVEPELSRDRHEDNQSYRYDHEAFLGKEEAKTFDQLTPEESKDRLGKIVDRIDSDNNGYVTVEELKSWIKRVQKRYIYENVAKVWSDYDLNKDNRISWEEYKQATYGYYLANPEEFQDTNDQFSFKKMLPRDERRFKAADLDEDLAASREEFTAFLHPEEFEHMKDIVVLETLEDIDKNGDGYVDEDEYIADMFSHEEGGPEPDWVKTEREQFSDFRDTNKDGKMDKDEIRHWILPQDYDHAQAEARHLMYESDSDKASELRAYLKSKGAEISEENSDGGLHVDLAQIIEACDVCLKEDDKDVESVMNSVVSLLLILEPEKQEALIESLCEKLVKFREGERPSLRMQLLSNLFHGMEENTPVRYTVYCSLIKVAATCNAISFIPTDLDQVRKWITDWNLSIEKKHTLLRLVYEALVDCKKSDAAAKVMVELLGSYTEDNASQARVDAHRCIVRALKDPNTFLFDHLLILKPVRFLEGELIHDPQHTQNIWEAAVAAVVRQSEFLETELEQREKQPS</sequence>
<feature type="non-terminal residue" evidence="20">
    <location>
        <position position="544"/>
    </location>
</feature>
<reference evidence="20 21" key="1">
    <citation type="journal article" date="2021" name="Cell">
        <title>Tracing the genetic footprints of vertebrate landing in non-teleost ray-finned fishes.</title>
        <authorList>
            <person name="Bi X."/>
            <person name="Wang K."/>
            <person name="Yang L."/>
            <person name="Pan H."/>
            <person name="Jiang H."/>
            <person name="Wei Q."/>
            <person name="Fang M."/>
            <person name="Yu H."/>
            <person name="Zhu C."/>
            <person name="Cai Y."/>
            <person name="He Y."/>
            <person name="Gan X."/>
            <person name="Zeng H."/>
            <person name="Yu D."/>
            <person name="Zhu Y."/>
            <person name="Jiang H."/>
            <person name="Qiu Q."/>
            <person name="Yang H."/>
            <person name="Zhang Y.E."/>
            <person name="Wang W."/>
            <person name="Zhu M."/>
            <person name="He S."/>
            <person name="Zhang G."/>
        </authorList>
    </citation>
    <scope>NUCLEOTIDE SEQUENCE [LARGE SCALE GENOMIC DNA]</scope>
    <source>
        <strain evidence="20">Bchr_013</strain>
    </source>
</reference>
<dbReference type="GO" id="GO:0033018">
    <property type="term" value="C:sarcoplasmic reticulum lumen"/>
    <property type="evidence" value="ECO:0007669"/>
    <property type="project" value="UniProtKB-SubCell"/>
</dbReference>
<evidence type="ECO:0000313" key="21">
    <source>
        <dbReference type="Proteomes" id="UP000886611"/>
    </source>
</evidence>
<dbReference type="SMART" id="SM00054">
    <property type="entry name" value="EFh"/>
    <property type="match status" value="4"/>
</dbReference>
<evidence type="ECO:0000256" key="13">
    <source>
        <dbReference type="ARBA" id="ARBA00022951"/>
    </source>
</evidence>
<keyword evidence="11" id="KW-0256">Endoplasmic reticulum</keyword>
<dbReference type="GO" id="GO:0042470">
    <property type="term" value="C:melanosome"/>
    <property type="evidence" value="ECO:0007669"/>
    <property type="project" value="UniProtKB-SubCell"/>
</dbReference>
<dbReference type="InterPro" id="IPR002048">
    <property type="entry name" value="EF_hand_dom"/>
</dbReference>
<keyword evidence="14" id="KW-0333">Golgi apparatus</keyword>
<proteinExistence type="inferred from homology"/>
<dbReference type="EMBL" id="JAATIS010004040">
    <property type="protein sequence ID" value="KAG2462741.1"/>
    <property type="molecule type" value="Genomic_DNA"/>
</dbReference>
<evidence type="ECO:0000256" key="17">
    <source>
        <dbReference type="ARBA" id="ARBA00063649"/>
    </source>
</evidence>
<comment type="caution">
    <text evidence="20">The sequence shown here is derived from an EMBL/GenBank/DDBJ whole genome shotgun (WGS) entry which is preliminary data.</text>
</comment>
<dbReference type="GO" id="GO:0005576">
    <property type="term" value="C:extracellular region"/>
    <property type="evidence" value="ECO:0007669"/>
    <property type="project" value="UniProtKB-SubCell"/>
</dbReference>
<dbReference type="PANTHER" id="PTHR10827:SF17">
    <property type="entry name" value="RETICULOCALBIN-1"/>
    <property type="match status" value="1"/>
</dbReference>
<feature type="domain" description="EF-hand" evidence="19">
    <location>
        <begin position="192"/>
        <end position="227"/>
    </location>
</feature>
<keyword evidence="7" id="KW-0964">Secreted</keyword>
<comment type="function">
    <text evidence="16">Involved in regulation of vitamin K-dependent carboxylation of multiple N-terminal glutamate residues. Seems to inhibit gamma-carboxylase GGCX. Binds 7 calcium ions with a low affinity.</text>
</comment>
<keyword evidence="13" id="KW-0703">Sarcoplasmic reticulum</keyword>
<keyword evidence="12" id="KW-0106">Calcium</keyword>
<dbReference type="CDD" id="cd16229">
    <property type="entry name" value="EFh_CREC_RCN1"/>
    <property type="match status" value="1"/>
</dbReference>
<dbReference type="AlphaFoldDB" id="A0A8X7X798"/>
<evidence type="ECO:0000256" key="11">
    <source>
        <dbReference type="ARBA" id="ARBA00022824"/>
    </source>
</evidence>
<evidence type="ECO:0000256" key="7">
    <source>
        <dbReference type="ARBA" id="ARBA00022525"/>
    </source>
</evidence>
<organism evidence="20 21">
    <name type="scientific">Polypterus senegalus</name>
    <name type="common">Senegal bichir</name>
    <dbReference type="NCBI Taxonomy" id="55291"/>
    <lineage>
        <taxon>Eukaryota</taxon>
        <taxon>Metazoa</taxon>
        <taxon>Chordata</taxon>
        <taxon>Craniata</taxon>
        <taxon>Vertebrata</taxon>
        <taxon>Euteleostomi</taxon>
        <taxon>Actinopterygii</taxon>
        <taxon>Polypteriformes</taxon>
        <taxon>Polypteridae</taxon>
        <taxon>Polypterus</taxon>
    </lineage>
</organism>
<dbReference type="SUPFAM" id="SSF47473">
    <property type="entry name" value="EF-hand"/>
    <property type="match status" value="2"/>
</dbReference>
<evidence type="ECO:0000256" key="3">
    <source>
        <dbReference type="ARBA" id="ARBA00004564"/>
    </source>
</evidence>